<dbReference type="EMBL" id="SEYY01001161">
    <property type="protein sequence ID" value="KAB7505641.1"/>
    <property type="molecule type" value="Genomic_DNA"/>
</dbReference>
<proteinExistence type="predicted"/>
<organism evidence="3 4">
    <name type="scientific">Armadillidium nasatum</name>
    <dbReference type="NCBI Taxonomy" id="96803"/>
    <lineage>
        <taxon>Eukaryota</taxon>
        <taxon>Metazoa</taxon>
        <taxon>Ecdysozoa</taxon>
        <taxon>Arthropoda</taxon>
        <taxon>Crustacea</taxon>
        <taxon>Multicrustacea</taxon>
        <taxon>Malacostraca</taxon>
        <taxon>Eumalacostraca</taxon>
        <taxon>Peracarida</taxon>
        <taxon>Isopoda</taxon>
        <taxon>Oniscidea</taxon>
        <taxon>Crinocheta</taxon>
        <taxon>Armadillidiidae</taxon>
        <taxon>Armadillidium</taxon>
    </lineage>
</organism>
<dbReference type="PANTHER" id="PTHR15678">
    <property type="entry name" value="ANTIGEN MLAA-22-RELATED"/>
    <property type="match status" value="1"/>
</dbReference>
<feature type="compositionally biased region" description="Polar residues" evidence="1">
    <location>
        <begin position="1052"/>
        <end position="1070"/>
    </location>
</feature>
<feature type="region of interest" description="Disordered" evidence="1">
    <location>
        <begin position="1050"/>
        <end position="1070"/>
    </location>
</feature>
<protein>
    <recommendedName>
        <fullName evidence="2">FMP27/BLTP2/Hobbit GFWDK motif-containing RBG unit domain-containing protein</fullName>
    </recommendedName>
</protein>
<dbReference type="SMART" id="SM01214">
    <property type="entry name" value="Fmp27_GFWDK"/>
    <property type="match status" value="1"/>
</dbReference>
<name>A0A5N5TGP7_9CRUS</name>
<comment type="caution">
    <text evidence="3">The sequence shown here is derived from an EMBL/GenBank/DDBJ whole genome shotgun (WGS) entry which is preliminary data.</text>
</comment>
<feature type="domain" description="FMP27/BLTP2/Hobbit GFWDK motif-containing RBG unit" evidence="2">
    <location>
        <begin position="618"/>
        <end position="741"/>
    </location>
</feature>
<gene>
    <name evidence="3" type="ORF">Anas_05703</name>
</gene>
<dbReference type="InterPro" id="IPR045167">
    <property type="entry name" value="Hobbit"/>
</dbReference>
<evidence type="ECO:0000259" key="2">
    <source>
        <dbReference type="SMART" id="SM01214"/>
    </source>
</evidence>
<reference evidence="3 4" key="1">
    <citation type="journal article" date="2019" name="PLoS Biol.">
        <title>Sex chromosomes control vertical transmission of feminizing Wolbachia symbionts in an isopod.</title>
        <authorList>
            <person name="Becking T."/>
            <person name="Chebbi M.A."/>
            <person name="Giraud I."/>
            <person name="Moumen B."/>
            <person name="Laverre T."/>
            <person name="Caubet Y."/>
            <person name="Peccoud J."/>
            <person name="Gilbert C."/>
            <person name="Cordaux R."/>
        </authorList>
    </citation>
    <scope>NUCLEOTIDE SEQUENCE [LARGE SCALE GENOMIC DNA]</scope>
    <source>
        <strain evidence="3">ANa2</strain>
        <tissue evidence="3">Whole body excluding digestive tract and cuticle</tissue>
    </source>
</reference>
<keyword evidence="4" id="KW-1185">Reference proteome</keyword>
<dbReference type="InterPro" id="IPR019441">
    <property type="entry name" value="FMP27/BLTP2/Hobbit_GFWDK_RBG"/>
</dbReference>
<dbReference type="Pfam" id="PF10344">
    <property type="entry name" value="Hobbit"/>
    <property type="match status" value="4"/>
</dbReference>
<evidence type="ECO:0000256" key="1">
    <source>
        <dbReference type="SAM" id="MobiDB-lite"/>
    </source>
</evidence>
<accession>A0A5N5TGP7</accession>
<dbReference type="Proteomes" id="UP000326759">
    <property type="component" value="Unassembled WGS sequence"/>
</dbReference>
<dbReference type="PANTHER" id="PTHR15678:SF6">
    <property type="entry name" value="BRIDGE-LIKE LIPID TRANSFER PROTEIN FAMILY MEMBER 2"/>
    <property type="match status" value="1"/>
</dbReference>
<evidence type="ECO:0000313" key="4">
    <source>
        <dbReference type="Proteomes" id="UP000326759"/>
    </source>
</evidence>
<dbReference type="OrthoDB" id="1562405at2759"/>
<evidence type="ECO:0000313" key="3">
    <source>
        <dbReference type="EMBL" id="KAB7505641.1"/>
    </source>
</evidence>
<feature type="non-terminal residue" evidence="3">
    <location>
        <position position="1647"/>
    </location>
</feature>
<sequence>MNYLRKTAACGSFGTADLQTHFMREGALVKHILCIPLENLPTLLPDLSAELQLDQIQLSGQHDTLISITRIALQQQFVGDRINVKIEVETFCAVYDYRDLAAWLKYTPMKRSRKKAFPHKASSLVQSSPTEGISSKQALNPYCIGIILELWDVSLQAYIPYDIQSIETSIIPGIFLLQHSKNSMGMGEVAGEIVIETLVINLGNNLKDLGNKSKKNPLALSKRSHFYGTNASVGLCIVEFSSATPPDEEKRRDCFPLKIESLIDNVQLEWSNKLSAFVSCCQKYVKFFKEDSPTSKVFTRVEEEPKLKKGKIFSVDVKATALNLFLHTDSKVSVMVRVDLIKSSKSMTESKICVEGIKAIKFSPIGSAYQCIKSSEIMNEFLNLRTVTFEEDGKELHVTVGETLLIRWSTSLHRTLLLVRDDVKKFTENILASKKEISSTPSQSSNLKLQFVAKGDLKICARLSPRHFVDFVAGDFIYLTADGITSIQTEELKILFDTHEIFLFRESRLVKMKLAMAYWKVTFPYQYNFAQAFTEDFISIFKWLKKVHNHKPKPFTEDSPLPPDIIIQVTEYVFEVCDDPFEVKLRYNYELMEDEYHESCKRISALEKKIEETRKTNLQLSSGKIESLFTILQQKNSETYVKRSKKILFTCDEIERSLTSLKFYHDLTWEAESFNAAYGPCWEPAMSQFNLALCLINRPSLDPSLPLPWWDKMRMLFHGRLILLVDQMTLLLHASLDPYNTTEEMELTWNELTVDWTNANLVFKGDLNVLVRTASKYDDVRLMNLPNLKISVKLSWVCRGNPNDHHAVMQCAPDKVPEYSINQEHDSYRVFRSQSLKMNLGLETKSRTGKDSPIEVIFYGSTLRWFENLKFIISGVTRPTRRGILFKNTIPRKPQLSRHYQSVHLSLSFQRFEVTYWLSARVKKGFKYTGERLSLSSEHNLSLIPINDGLRHRPRTCWSISGPGQLEKFYFLNLTKVEYMRETLEPSFPFSALPDTHTHIKDTPNHRLVVHNLKGVWTTSNRDIVFAVYDSWTKSQQLKRNLAPDVIKSFTPGDTSTPQKPRNWSTTDNTGTLSPTSLLQVGSAVQNTPSPRTRLQSDHTTTMLQQLIAEADNNYIAYAEDCSTPEPRDQTLQGVKAACSTDDVIHKKWLIQLVNSQVLLKGCETNGYVIISAAKSQICQRIHRPAWRSNSLVTKATWSGSLDCMQYYATVSERNQNNQMDNIMWLTLDNIEEKDCTVINEVTDIVGSGQSVGGVVSQTVGISNQENESVQLQRIVSRCRCEFFYVNYGETGIDHTLLGEVYPPSNEEGLWNNNTEAADTFTLMHYDLCASTNYLQYNMVLDILNNLLLYIDPKKKEASEALARMRFKLHLYSREDQRKPIIQLQNQVRYHLSQLRFLEKEVYLIQRQMDKEPTPSLVAQRFDLECQAAECKEKKTYSDDITEHLLELGFINVSNLLPNQIYKDVLAPAELRSSMPVDRQKTLRIYCREKPPCGGIAILEHFEINVVPLKIELTYQFFKTMLKFCFPYNNTDDDDVNSVMERNPSSSTSLKKSNKVSNFYVDLQKDDVEIMKQRAEQNKHFVFIKIPELPVNLSYKGKKEKNIEDVHNSRLVVPTLEFHSVTWTWLDLLLAIKMGSKSALVSQVSDA</sequence>